<dbReference type="EMBL" id="BLAL01000047">
    <property type="protein sequence ID" value="GES80202.1"/>
    <property type="molecule type" value="Genomic_DNA"/>
</dbReference>
<name>A0A8H3L2C8_9GLOM</name>
<proteinExistence type="predicted"/>
<protein>
    <submittedName>
        <fullName evidence="1">Uncharacterized protein</fullName>
    </submittedName>
</protein>
<organism evidence="1 2">
    <name type="scientific">Rhizophagus clarus</name>
    <dbReference type="NCBI Taxonomy" id="94130"/>
    <lineage>
        <taxon>Eukaryota</taxon>
        <taxon>Fungi</taxon>
        <taxon>Fungi incertae sedis</taxon>
        <taxon>Mucoromycota</taxon>
        <taxon>Glomeromycotina</taxon>
        <taxon>Glomeromycetes</taxon>
        <taxon>Glomerales</taxon>
        <taxon>Glomeraceae</taxon>
        <taxon>Rhizophagus</taxon>
    </lineage>
</organism>
<sequence>MRGISKHFYELTHSSFSDLVLVETSLLLSSKKLSRQKKFDDFPADKLKLWKVEIRAEHDDQLRNLSPRLRHIKSLSMSSTSSLVRNKRHTNGRRISNMQLSKASKILYAYRSPALENDGVIYLV</sequence>
<dbReference type="Proteomes" id="UP000615446">
    <property type="component" value="Unassembled WGS sequence"/>
</dbReference>
<comment type="caution">
    <text evidence="1">The sequence shown here is derived from an EMBL/GenBank/DDBJ whole genome shotgun (WGS) entry which is preliminary data.</text>
</comment>
<evidence type="ECO:0000313" key="2">
    <source>
        <dbReference type="Proteomes" id="UP000615446"/>
    </source>
</evidence>
<evidence type="ECO:0000313" key="1">
    <source>
        <dbReference type="EMBL" id="GES80202.1"/>
    </source>
</evidence>
<gene>
    <name evidence="1" type="ORF">RCL2_000749400</name>
</gene>
<accession>A0A8H3L2C8</accession>
<reference evidence="1" key="1">
    <citation type="submission" date="2019-10" db="EMBL/GenBank/DDBJ databases">
        <title>Conservation and host-specific expression of non-tandemly repeated heterogenous ribosome RNA gene in arbuscular mycorrhizal fungi.</title>
        <authorList>
            <person name="Maeda T."/>
            <person name="Kobayashi Y."/>
            <person name="Nakagawa T."/>
            <person name="Ezawa T."/>
            <person name="Yamaguchi K."/>
            <person name="Bino T."/>
            <person name="Nishimoto Y."/>
            <person name="Shigenobu S."/>
            <person name="Kawaguchi M."/>
        </authorList>
    </citation>
    <scope>NUCLEOTIDE SEQUENCE</scope>
    <source>
        <strain evidence="1">HR1</strain>
    </source>
</reference>
<dbReference type="AlphaFoldDB" id="A0A8H3L2C8"/>